<evidence type="ECO:0000256" key="1">
    <source>
        <dbReference type="SAM" id="Phobius"/>
    </source>
</evidence>
<dbReference type="KEGG" id="gom:D7316_00702"/>
<evidence type="ECO:0008006" key="4">
    <source>
        <dbReference type="Google" id="ProtNLM"/>
    </source>
</evidence>
<dbReference type="Pfam" id="PF06993">
    <property type="entry name" value="DUF1304"/>
    <property type="match status" value="1"/>
</dbReference>
<dbReference type="PANTHER" id="PTHR38446">
    <property type="entry name" value="BLL0914 PROTEIN"/>
    <property type="match status" value="1"/>
</dbReference>
<feature type="transmembrane region" description="Helical" evidence="1">
    <location>
        <begin position="55"/>
        <end position="73"/>
    </location>
</feature>
<dbReference type="Proteomes" id="UP000271469">
    <property type="component" value="Chromosome"/>
</dbReference>
<evidence type="ECO:0000313" key="3">
    <source>
        <dbReference type="Proteomes" id="UP000271469"/>
    </source>
</evidence>
<organism evidence="2 3">
    <name type="scientific">Gordonia insulae</name>
    <dbReference type="NCBI Taxonomy" id="2420509"/>
    <lineage>
        <taxon>Bacteria</taxon>
        <taxon>Bacillati</taxon>
        <taxon>Actinomycetota</taxon>
        <taxon>Actinomycetes</taxon>
        <taxon>Mycobacteriales</taxon>
        <taxon>Gordoniaceae</taxon>
        <taxon>Gordonia</taxon>
    </lineage>
</organism>
<feature type="transmembrane region" description="Helical" evidence="1">
    <location>
        <begin position="105"/>
        <end position="126"/>
    </location>
</feature>
<dbReference type="InterPro" id="IPR009732">
    <property type="entry name" value="DUF1304"/>
</dbReference>
<reference evidence="2 3" key="1">
    <citation type="submission" date="2018-11" db="EMBL/GenBank/DDBJ databases">
        <title>Gordonia insulae sp. nov., isolated from an island soil.</title>
        <authorList>
            <person name="Kim Y.S."/>
            <person name="Kim S.B."/>
        </authorList>
    </citation>
    <scope>NUCLEOTIDE SEQUENCE [LARGE SCALE GENOMIC DNA]</scope>
    <source>
        <strain evidence="2 3">MMS17-SY073</strain>
    </source>
</reference>
<keyword evidence="3" id="KW-1185">Reference proteome</keyword>
<keyword evidence="1" id="KW-1133">Transmembrane helix</keyword>
<dbReference type="OrthoDB" id="9803832at2"/>
<sequence length="127" mass="12955">MSVLAAVLALVAAAVHVYIFVLESVWWTTPRGRAVFGTTEAQAADTRQLAFNQGFYNLFLAVIAAAGAIALLIGQPAVGAALVIAGCGSMVSAGAVLFASDRTKARPAFVQLTVPLVAVVAVAISLV</sequence>
<keyword evidence="1" id="KW-0472">Membrane</keyword>
<dbReference type="EMBL" id="CP033972">
    <property type="protein sequence ID" value="AZG44122.1"/>
    <property type="molecule type" value="Genomic_DNA"/>
</dbReference>
<accession>A0A3G8JHY3</accession>
<feature type="transmembrane region" description="Helical" evidence="1">
    <location>
        <begin position="80"/>
        <end position="99"/>
    </location>
</feature>
<proteinExistence type="predicted"/>
<protein>
    <recommendedName>
        <fullName evidence="4">Epimerase</fullName>
    </recommendedName>
</protein>
<dbReference type="RefSeq" id="WP_124707051.1">
    <property type="nucleotide sequence ID" value="NZ_CP033972.1"/>
</dbReference>
<keyword evidence="1" id="KW-0812">Transmembrane</keyword>
<dbReference type="PANTHER" id="PTHR38446:SF1">
    <property type="entry name" value="BLL0914 PROTEIN"/>
    <property type="match status" value="1"/>
</dbReference>
<gene>
    <name evidence="2" type="ORF">D7316_00702</name>
</gene>
<dbReference type="AlphaFoldDB" id="A0A3G8JHY3"/>
<evidence type="ECO:0000313" key="2">
    <source>
        <dbReference type="EMBL" id="AZG44122.1"/>
    </source>
</evidence>
<name>A0A3G8JHY3_9ACTN</name>